<dbReference type="PANTHER" id="PTHR34109">
    <property type="entry name" value="BNAUNNG04460D PROTEIN-RELATED"/>
    <property type="match status" value="1"/>
</dbReference>
<dbReference type="EMBL" id="JPLA01000026">
    <property type="protein sequence ID" value="KLD63691.1"/>
    <property type="molecule type" value="Genomic_DNA"/>
</dbReference>
<feature type="domain" description="VOC" evidence="1">
    <location>
        <begin position="9"/>
        <end position="134"/>
    </location>
</feature>
<dbReference type="AlphaFoldDB" id="A0A0G9H2J6"/>
<accession>A0A0G9H2J6</accession>
<name>A0A0G9H2J6_9GAMM</name>
<dbReference type="SUPFAM" id="SSF54593">
    <property type="entry name" value="Glyoxalase/Bleomycin resistance protein/Dihydroxybiphenyl dioxygenase"/>
    <property type="match status" value="1"/>
</dbReference>
<dbReference type="PROSITE" id="PS51819">
    <property type="entry name" value="VOC"/>
    <property type="match status" value="1"/>
</dbReference>
<evidence type="ECO:0000259" key="1">
    <source>
        <dbReference type="PROSITE" id="PS51819"/>
    </source>
</evidence>
<sequence>MNTFKPPLIKEMFPYLRVRNAEAALAYYQEVFGATLKMRLDEPGTGRIGHAELAMGPSVLMLSDEYPEHGIVGPQSIGGTSVSIHLHVDNADAVLARAVEKGGYLVRPATDFFYGERGGTVRDPFGHEWLVGHEIEQVSPEEMQRRYDAAMEQG</sequence>
<reference evidence="2 3" key="1">
    <citation type="journal article" date="2015" name="Antonie Van Leeuwenhoek">
        <title>A phylogenomic and molecular marker based taxonomic framework for the order Xanthomonadales: proposal to transfer the families Algiphilaceae and Solimonadaceae to the order Nevskiales ord. nov. and to create a new family within the order Xanthomonadales, the family Rhodanobacteraceae fam. nov., containing the genus Rhodanobacter and its closest relatives.</title>
        <authorList>
            <person name="Naushad S."/>
            <person name="Adeolu M."/>
            <person name="Wong S."/>
            <person name="Sohail M."/>
            <person name="Schellhorn H.E."/>
            <person name="Gupta R.S."/>
        </authorList>
    </citation>
    <scope>NUCLEOTIDE SEQUENCE [LARGE SCALE GENOMIC DNA]</scope>
    <source>
        <strain evidence="2 3">DSM 16301</strain>
    </source>
</reference>
<dbReference type="RefSeq" id="WP_046971900.1">
    <property type="nucleotide sequence ID" value="NZ_JPLA01000026.1"/>
</dbReference>
<organism evidence="2 3">
    <name type="scientific">Dyella japonica DSM 16301</name>
    <dbReference type="NCBI Taxonomy" id="1440762"/>
    <lineage>
        <taxon>Bacteria</taxon>
        <taxon>Pseudomonadati</taxon>
        <taxon>Pseudomonadota</taxon>
        <taxon>Gammaproteobacteria</taxon>
        <taxon>Lysobacterales</taxon>
        <taxon>Rhodanobacteraceae</taxon>
        <taxon>Dyella</taxon>
    </lineage>
</organism>
<evidence type="ECO:0000313" key="2">
    <source>
        <dbReference type="EMBL" id="KLD63691.1"/>
    </source>
</evidence>
<proteinExistence type="predicted"/>
<dbReference type="CDD" id="cd07246">
    <property type="entry name" value="VOC_like"/>
    <property type="match status" value="1"/>
</dbReference>
<protein>
    <submittedName>
        <fullName evidence="2">Glyxoylase</fullName>
    </submittedName>
</protein>
<dbReference type="PATRIC" id="fig|1440762.4.peg.1689"/>
<dbReference type="InterPro" id="IPR037523">
    <property type="entry name" value="VOC_core"/>
</dbReference>
<dbReference type="Gene3D" id="3.30.720.110">
    <property type="match status" value="1"/>
</dbReference>
<dbReference type="Proteomes" id="UP000035481">
    <property type="component" value="Unassembled WGS sequence"/>
</dbReference>
<dbReference type="STRING" id="1440762.Y882_10960"/>
<dbReference type="Pfam" id="PF00903">
    <property type="entry name" value="Glyoxalase"/>
    <property type="match status" value="1"/>
</dbReference>
<evidence type="ECO:0000313" key="3">
    <source>
        <dbReference type="Proteomes" id="UP000035481"/>
    </source>
</evidence>
<dbReference type="OrthoDB" id="9795306at2"/>
<dbReference type="InterPro" id="IPR004360">
    <property type="entry name" value="Glyas_Fos-R_dOase_dom"/>
</dbReference>
<dbReference type="PANTHER" id="PTHR34109:SF1">
    <property type="entry name" value="VOC DOMAIN-CONTAINING PROTEIN"/>
    <property type="match status" value="1"/>
</dbReference>
<comment type="caution">
    <text evidence="2">The sequence shown here is derived from an EMBL/GenBank/DDBJ whole genome shotgun (WGS) entry which is preliminary data.</text>
</comment>
<dbReference type="Gene3D" id="3.30.720.120">
    <property type="match status" value="1"/>
</dbReference>
<dbReference type="InterPro" id="IPR029068">
    <property type="entry name" value="Glyas_Bleomycin-R_OHBP_Dase"/>
</dbReference>
<gene>
    <name evidence="2" type="ORF">Y882_10960</name>
</gene>